<proteinExistence type="predicted"/>
<reference evidence="2 3" key="1">
    <citation type="journal article" date="2016" name="Mol. Biol. Evol.">
        <title>Comparative Genomics of Early-Diverging Mushroom-Forming Fungi Provides Insights into the Origins of Lignocellulose Decay Capabilities.</title>
        <authorList>
            <person name="Nagy L.G."/>
            <person name="Riley R."/>
            <person name="Tritt A."/>
            <person name="Adam C."/>
            <person name="Daum C."/>
            <person name="Floudas D."/>
            <person name="Sun H."/>
            <person name="Yadav J.S."/>
            <person name="Pangilinan J."/>
            <person name="Larsson K.H."/>
            <person name="Matsuura K."/>
            <person name="Barry K."/>
            <person name="Labutti K."/>
            <person name="Kuo R."/>
            <person name="Ohm R.A."/>
            <person name="Bhattacharya S.S."/>
            <person name="Shirouzu T."/>
            <person name="Yoshinaga Y."/>
            <person name="Martin F.M."/>
            <person name="Grigoriev I.V."/>
            <person name="Hibbett D.S."/>
        </authorList>
    </citation>
    <scope>NUCLEOTIDE SEQUENCE [LARGE SCALE GENOMIC DNA]</scope>
    <source>
        <strain evidence="2 3">HHB12029</strain>
    </source>
</reference>
<dbReference type="InParanoid" id="A0A165H4A6"/>
<sequence length="630" mass="70521">MSLLLAFYTWSLFIPVWSGACPYATPLLAQLRKVGYTALIGVFMLRNWALTWGRGTMVRRLIHGVFNRRLAVSLPASSHNTAVALSESVAPPPNPQIKQLLERRSRRPFERVLAKALQAERVTRERGEFAARLDCSSLQWIMHNVSDSDAVAVAWQSLGALLEEQGSIRYNRIVAVLPGLVEYAGGDVALWRTLRLDGILDDLQLGRIARSALFATSFVCSHLRTILTRGVPISDLDYLVNTLSPDAALVYAHALPAKGKHIARVVRRLYKQGAHRPLSSTATFFVRQLQSESLDWVPEAVIGLLYYCDVRALPATAWSHITRVLGHSCISRVADPSHQCRRYCAVNAICARTLQLTPDKNQNSSAPFDAYSHIQLVLRITRAVERGNVDLSQDVWTVLTDTRHFSRRIRQEDRILAFNWASALYDLARRSNWFYASFATQYNSIWSRLLRGFVRSHPAVVLDEGVDFERDACDALLLLHFTLAHITPWQIEITDPALRAARLRSALALAESGGIAFCSLNLDPRREEIARFVRGMDLLAFFPTDLALGEEEHKEWVDLFVSAVQHLMVLDPLLWKNLRDAVTASTGDDVKTFFNEVHAQLTTAGPCKNGDCAGKAPTHADWLLKLGTAL</sequence>
<keyword evidence="1" id="KW-0732">Signal</keyword>
<protein>
    <submittedName>
        <fullName evidence="2">Uncharacterized protein</fullName>
    </submittedName>
</protein>
<organism evidence="2 3">
    <name type="scientific">Exidia glandulosa HHB12029</name>
    <dbReference type="NCBI Taxonomy" id="1314781"/>
    <lineage>
        <taxon>Eukaryota</taxon>
        <taxon>Fungi</taxon>
        <taxon>Dikarya</taxon>
        <taxon>Basidiomycota</taxon>
        <taxon>Agaricomycotina</taxon>
        <taxon>Agaricomycetes</taxon>
        <taxon>Auriculariales</taxon>
        <taxon>Exidiaceae</taxon>
        <taxon>Exidia</taxon>
    </lineage>
</organism>
<keyword evidence="3" id="KW-1185">Reference proteome</keyword>
<gene>
    <name evidence="2" type="ORF">EXIGLDRAFT_96303</name>
</gene>
<evidence type="ECO:0000313" key="3">
    <source>
        <dbReference type="Proteomes" id="UP000077266"/>
    </source>
</evidence>
<feature type="chain" id="PRO_5007858506" evidence="1">
    <location>
        <begin position="19"/>
        <end position="630"/>
    </location>
</feature>
<feature type="signal peptide" evidence="1">
    <location>
        <begin position="1"/>
        <end position="18"/>
    </location>
</feature>
<dbReference type="Proteomes" id="UP000077266">
    <property type="component" value="Unassembled WGS sequence"/>
</dbReference>
<dbReference type="AlphaFoldDB" id="A0A165H4A6"/>
<evidence type="ECO:0000313" key="2">
    <source>
        <dbReference type="EMBL" id="KZV91434.1"/>
    </source>
</evidence>
<accession>A0A165H4A6</accession>
<evidence type="ECO:0000256" key="1">
    <source>
        <dbReference type="SAM" id="SignalP"/>
    </source>
</evidence>
<name>A0A165H4A6_EXIGL</name>
<dbReference type="EMBL" id="KV426027">
    <property type="protein sequence ID" value="KZV91434.1"/>
    <property type="molecule type" value="Genomic_DNA"/>
</dbReference>